<comment type="caution">
    <text evidence="1">The sequence shown here is derived from an EMBL/GenBank/DDBJ whole genome shotgun (WGS) entry which is preliminary data.</text>
</comment>
<evidence type="ECO:0000313" key="2">
    <source>
        <dbReference type="Proteomes" id="UP001062846"/>
    </source>
</evidence>
<dbReference type="Proteomes" id="UP001062846">
    <property type="component" value="Chromosome 3"/>
</dbReference>
<evidence type="ECO:0000313" key="1">
    <source>
        <dbReference type="EMBL" id="KAI8563913.1"/>
    </source>
</evidence>
<sequence length="459" mass="50030">MSTISPLIMNTPSSCPPITTEEFNTFHTIDRALYTLLIFALGRDPAESMRVMGLLLWLERNGPDFRLVKRMLSMKTSLVNLVADESALCLNCVETDGWFRFDPLGNDLPLLRSLLGRDLSLRFFHENRVSVLCGVTKIVSEVCARAFEDITTHILGHRNPIFVGSSSSCGVPPLVVAGGGGASGDLSVPYYPGIAVASNMGSGGLTGNVFCFICLCFMYFATEKLNKNVTHMVYGLYIHIIILTGNVAQTVPFMATTSPHHGVSREDNIGVVNYQMVPGGGGVLAVQGYDSNYNNNDVNDQQRRFSNEEMGELFGSLSLQGEGTGGGEERQVPPDDRTIFLTFSKGYPISENEVRDFFTRKYGEIFEAIHMQEVGAEEQMLYARLVARSASSIGVVLGGQRKARFSINGKHVWARKYIKKHPKSPLITTTATTSSPTNSPIHEPSSLATAAVAAATPQP</sequence>
<reference evidence="1" key="1">
    <citation type="submission" date="2022-02" db="EMBL/GenBank/DDBJ databases">
        <title>Plant Genome Project.</title>
        <authorList>
            <person name="Zhang R.-G."/>
        </authorList>
    </citation>
    <scope>NUCLEOTIDE SEQUENCE</scope>
    <source>
        <strain evidence="1">AT1</strain>
    </source>
</reference>
<accession>A0ACC0PDY0</accession>
<protein>
    <submittedName>
        <fullName evidence="1">Uncharacterized protein</fullName>
    </submittedName>
</protein>
<organism evidence="1 2">
    <name type="scientific">Rhododendron molle</name>
    <name type="common">Chinese azalea</name>
    <name type="synonym">Azalea mollis</name>
    <dbReference type="NCBI Taxonomy" id="49168"/>
    <lineage>
        <taxon>Eukaryota</taxon>
        <taxon>Viridiplantae</taxon>
        <taxon>Streptophyta</taxon>
        <taxon>Embryophyta</taxon>
        <taxon>Tracheophyta</taxon>
        <taxon>Spermatophyta</taxon>
        <taxon>Magnoliopsida</taxon>
        <taxon>eudicotyledons</taxon>
        <taxon>Gunneridae</taxon>
        <taxon>Pentapetalae</taxon>
        <taxon>asterids</taxon>
        <taxon>Ericales</taxon>
        <taxon>Ericaceae</taxon>
        <taxon>Ericoideae</taxon>
        <taxon>Rhodoreae</taxon>
        <taxon>Rhododendron</taxon>
    </lineage>
</organism>
<name>A0ACC0PDY0_RHOML</name>
<gene>
    <name evidence="1" type="ORF">RHMOL_Rhmol03G0146300</name>
</gene>
<keyword evidence="2" id="KW-1185">Reference proteome</keyword>
<dbReference type="EMBL" id="CM046390">
    <property type="protein sequence ID" value="KAI8563913.1"/>
    <property type="molecule type" value="Genomic_DNA"/>
</dbReference>
<proteinExistence type="predicted"/>